<dbReference type="Proteomes" id="UP000828390">
    <property type="component" value="Unassembled WGS sequence"/>
</dbReference>
<keyword evidence="2" id="KW-1185">Reference proteome</keyword>
<reference evidence="1" key="2">
    <citation type="submission" date="2020-11" db="EMBL/GenBank/DDBJ databases">
        <authorList>
            <person name="McCartney M.A."/>
            <person name="Auch B."/>
            <person name="Kono T."/>
            <person name="Mallez S."/>
            <person name="Becker A."/>
            <person name="Gohl D.M."/>
            <person name="Silverstein K.A.T."/>
            <person name="Koren S."/>
            <person name="Bechman K.B."/>
            <person name="Herman A."/>
            <person name="Abrahante J.E."/>
            <person name="Garbe J."/>
        </authorList>
    </citation>
    <scope>NUCLEOTIDE SEQUENCE</scope>
    <source>
        <strain evidence="1">Duluth1</strain>
        <tissue evidence="1">Whole animal</tissue>
    </source>
</reference>
<evidence type="ECO:0000313" key="1">
    <source>
        <dbReference type="EMBL" id="KAH3849501.1"/>
    </source>
</evidence>
<proteinExistence type="predicted"/>
<sequence>MDTDVNQELPESDDPCMATARKGMKRKWTSEENISFMDFFRDEIRTKKMPAGSKIMQSLKILTGRTVAQIRTRVHNIIRDKQKAKKKC</sequence>
<organism evidence="1 2">
    <name type="scientific">Dreissena polymorpha</name>
    <name type="common">Zebra mussel</name>
    <name type="synonym">Mytilus polymorpha</name>
    <dbReference type="NCBI Taxonomy" id="45954"/>
    <lineage>
        <taxon>Eukaryota</taxon>
        <taxon>Metazoa</taxon>
        <taxon>Spiralia</taxon>
        <taxon>Lophotrochozoa</taxon>
        <taxon>Mollusca</taxon>
        <taxon>Bivalvia</taxon>
        <taxon>Autobranchia</taxon>
        <taxon>Heteroconchia</taxon>
        <taxon>Euheterodonta</taxon>
        <taxon>Imparidentia</taxon>
        <taxon>Neoheterodontei</taxon>
        <taxon>Myida</taxon>
        <taxon>Dreissenoidea</taxon>
        <taxon>Dreissenidae</taxon>
        <taxon>Dreissena</taxon>
    </lineage>
</organism>
<gene>
    <name evidence="1" type="ORF">DPMN_091904</name>
</gene>
<name>A0A9D4L0P3_DREPO</name>
<accession>A0A9D4L0P3</accession>
<reference evidence="1" key="1">
    <citation type="journal article" date="2019" name="bioRxiv">
        <title>The Genome of the Zebra Mussel, Dreissena polymorpha: A Resource for Invasive Species Research.</title>
        <authorList>
            <person name="McCartney M.A."/>
            <person name="Auch B."/>
            <person name="Kono T."/>
            <person name="Mallez S."/>
            <person name="Zhang Y."/>
            <person name="Obille A."/>
            <person name="Becker A."/>
            <person name="Abrahante J.E."/>
            <person name="Garbe J."/>
            <person name="Badalamenti J.P."/>
            <person name="Herman A."/>
            <person name="Mangelson H."/>
            <person name="Liachko I."/>
            <person name="Sullivan S."/>
            <person name="Sone E.D."/>
            <person name="Koren S."/>
            <person name="Silverstein K.A.T."/>
            <person name="Beckman K.B."/>
            <person name="Gohl D.M."/>
        </authorList>
    </citation>
    <scope>NUCLEOTIDE SEQUENCE</scope>
    <source>
        <strain evidence="1">Duluth1</strain>
        <tissue evidence="1">Whole animal</tissue>
    </source>
</reference>
<evidence type="ECO:0000313" key="2">
    <source>
        <dbReference type="Proteomes" id="UP000828390"/>
    </source>
</evidence>
<protein>
    <submittedName>
        <fullName evidence="1">Uncharacterized protein</fullName>
    </submittedName>
</protein>
<comment type="caution">
    <text evidence="1">The sequence shown here is derived from an EMBL/GenBank/DDBJ whole genome shotgun (WGS) entry which is preliminary data.</text>
</comment>
<dbReference type="AlphaFoldDB" id="A0A9D4L0P3"/>
<dbReference type="EMBL" id="JAIWYP010000003">
    <property type="protein sequence ID" value="KAH3849501.1"/>
    <property type="molecule type" value="Genomic_DNA"/>
</dbReference>